<evidence type="ECO:0000313" key="2">
    <source>
        <dbReference type="Proteomes" id="UP001152795"/>
    </source>
</evidence>
<dbReference type="AlphaFoldDB" id="A0A7D9D892"/>
<sequence>MYLSVTFVLLIAGTSLVQVNGNWLRERKRSLPNEVTLNGVVKKCGIELQEAEKCSCRALICDGQQACEHATGIMGGFRYVINCKLTKPWDQIDTQAATFGGPADDCTCMGRAILA</sequence>
<protein>
    <submittedName>
        <fullName evidence="1">Uncharacterized protein</fullName>
    </submittedName>
</protein>
<organism evidence="1 2">
    <name type="scientific">Paramuricea clavata</name>
    <name type="common">Red gorgonian</name>
    <name type="synonym">Violescent sea-whip</name>
    <dbReference type="NCBI Taxonomy" id="317549"/>
    <lineage>
        <taxon>Eukaryota</taxon>
        <taxon>Metazoa</taxon>
        <taxon>Cnidaria</taxon>
        <taxon>Anthozoa</taxon>
        <taxon>Octocorallia</taxon>
        <taxon>Malacalcyonacea</taxon>
        <taxon>Plexauridae</taxon>
        <taxon>Paramuricea</taxon>
    </lineage>
</organism>
<name>A0A7D9D892_PARCT</name>
<accession>A0A7D9D892</accession>
<gene>
    <name evidence="1" type="ORF">PACLA_8A026597</name>
</gene>
<keyword evidence="2" id="KW-1185">Reference proteome</keyword>
<reference evidence="1" key="1">
    <citation type="submission" date="2020-04" db="EMBL/GenBank/DDBJ databases">
        <authorList>
            <person name="Alioto T."/>
            <person name="Alioto T."/>
            <person name="Gomez Garrido J."/>
        </authorList>
    </citation>
    <scope>NUCLEOTIDE SEQUENCE</scope>
    <source>
        <strain evidence="1">A484AB</strain>
    </source>
</reference>
<dbReference type="Proteomes" id="UP001152795">
    <property type="component" value="Unassembled WGS sequence"/>
</dbReference>
<comment type="caution">
    <text evidence="1">The sequence shown here is derived from an EMBL/GenBank/DDBJ whole genome shotgun (WGS) entry which is preliminary data.</text>
</comment>
<proteinExistence type="predicted"/>
<dbReference type="EMBL" id="CACRXK020000149">
    <property type="protein sequence ID" value="CAB3978882.1"/>
    <property type="molecule type" value="Genomic_DNA"/>
</dbReference>
<evidence type="ECO:0000313" key="1">
    <source>
        <dbReference type="EMBL" id="CAB3978882.1"/>
    </source>
</evidence>